<reference evidence="1" key="2">
    <citation type="submission" date="2018-07" db="EMBL/GenBank/DDBJ databases">
        <authorList>
            <person name="Mckenzie S.K."/>
            <person name="Kronauer D.J.C."/>
        </authorList>
    </citation>
    <scope>NUCLEOTIDE SEQUENCE</scope>
    <source>
        <strain evidence="1">Clonal line C1</strain>
    </source>
</reference>
<name>A0A3L8DGH8_OOCBI</name>
<dbReference type="AlphaFoldDB" id="A0A3L8DGH8"/>
<accession>A0A3L8DGH8</accession>
<comment type="caution">
    <text evidence="1">The sequence shown here is derived from an EMBL/GenBank/DDBJ whole genome shotgun (WGS) entry which is preliminary data.</text>
</comment>
<gene>
    <name evidence="1" type="ORF">DMN91_007973</name>
</gene>
<dbReference type="Proteomes" id="UP000279307">
    <property type="component" value="Chromosome 8"/>
</dbReference>
<sequence>MESLFMELWADDLDNLLPQMKRKLMSGTESAQLRTVEEIATFLKRAEGASRGSIVRKLVKFSVISTLCDVQTAEESFIRITLECFELMSNHKEFYEDYTALCATESMLRLSYCINKSLTHSRLLEELLQGVCNVLVRSSKFAVNFDAVCVPRRVVLFLKNLNIQESSRNKLRFTAVTMLNVVLQRAVFENEDDADAKLIIDVCRDALKSMADIVKYDSDDGNTILHAVALLCGTCDGVSRFCNIGADGDDQTDAKLEVCQTKVDLSDCVYGTVMNVIVPYVKEADLSRVDPIEFHRSLVSCLNNLYRQRNCNHDDLSNHLAANGYLKYFLCLTVRLP</sequence>
<dbReference type="EMBL" id="QOIP01000008">
    <property type="protein sequence ID" value="RLU19416.1"/>
    <property type="molecule type" value="Genomic_DNA"/>
</dbReference>
<dbReference type="OrthoDB" id="5382468at2759"/>
<organism evidence="1">
    <name type="scientific">Ooceraea biroi</name>
    <name type="common">Clonal raider ant</name>
    <name type="synonym">Cerapachys biroi</name>
    <dbReference type="NCBI Taxonomy" id="2015173"/>
    <lineage>
        <taxon>Eukaryota</taxon>
        <taxon>Metazoa</taxon>
        <taxon>Ecdysozoa</taxon>
        <taxon>Arthropoda</taxon>
        <taxon>Hexapoda</taxon>
        <taxon>Insecta</taxon>
        <taxon>Pterygota</taxon>
        <taxon>Neoptera</taxon>
        <taxon>Endopterygota</taxon>
        <taxon>Hymenoptera</taxon>
        <taxon>Apocrita</taxon>
        <taxon>Aculeata</taxon>
        <taxon>Formicoidea</taxon>
        <taxon>Formicidae</taxon>
        <taxon>Dorylinae</taxon>
        <taxon>Ooceraea</taxon>
    </lineage>
</organism>
<proteinExistence type="predicted"/>
<evidence type="ECO:0000313" key="1">
    <source>
        <dbReference type="EMBL" id="RLU19416.1"/>
    </source>
</evidence>
<protein>
    <submittedName>
        <fullName evidence="1">Uncharacterized protein</fullName>
    </submittedName>
</protein>
<reference evidence="1" key="1">
    <citation type="journal article" date="2018" name="Genome Res.">
        <title>The genomic architecture and molecular evolution of ant odorant receptors.</title>
        <authorList>
            <person name="McKenzie S.K."/>
            <person name="Kronauer D.J.C."/>
        </authorList>
    </citation>
    <scope>NUCLEOTIDE SEQUENCE [LARGE SCALE GENOMIC DNA]</scope>
    <source>
        <strain evidence="1">Clonal line C1</strain>
    </source>
</reference>